<dbReference type="InterPro" id="IPR009045">
    <property type="entry name" value="Zn_M74/Hedgehog-like"/>
</dbReference>
<gene>
    <name evidence="2" type="ORF">NRE15_05525</name>
</gene>
<accession>A0ABY5P9Q2</accession>
<reference evidence="2 3" key="1">
    <citation type="submission" date="2022-08" db="EMBL/GenBank/DDBJ databases">
        <title>Aerococcaceae sp. nov isolated from spoiled eye mask.</title>
        <authorList>
            <person name="Zhou G."/>
            <person name="Xie X.-B."/>
            <person name="Shi Q.-S."/>
            <person name="Wang Y.-S."/>
            <person name="Wen X."/>
            <person name="Peng H."/>
            <person name="Yang X.-J."/>
            <person name="Tao H.-B."/>
            <person name="Huang X.-M."/>
        </authorList>
    </citation>
    <scope>NUCLEOTIDE SEQUENCE [LARGE SCALE GENOMIC DNA]</scope>
    <source>
        <strain evidence="3">DM20194951</strain>
    </source>
</reference>
<dbReference type="InterPro" id="IPR003709">
    <property type="entry name" value="VanY-like_core_dom"/>
</dbReference>
<feature type="domain" description="D-alanyl-D-alanine carboxypeptidase-like core" evidence="1">
    <location>
        <begin position="49"/>
        <end position="177"/>
    </location>
</feature>
<name>A0ABY5P9Q2_9LACT</name>
<evidence type="ECO:0000259" key="1">
    <source>
        <dbReference type="Pfam" id="PF02557"/>
    </source>
</evidence>
<dbReference type="PANTHER" id="PTHR34385:SF1">
    <property type="entry name" value="PEPTIDOGLYCAN L-ALANYL-D-GLUTAMATE ENDOPEPTIDASE CWLK"/>
    <property type="match status" value="1"/>
</dbReference>
<dbReference type="RefSeq" id="WP_313794956.1">
    <property type="nucleotide sequence ID" value="NZ_CP102453.1"/>
</dbReference>
<evidence type="ECO:0000313" key="2">
    <source>
        <dbReference type="EMBL" id="UUX35472.1"/>
    </source>
</evidence>
<dbReference type="Pfam" id="PF02557">
    <property type="entry name" value="VanY"/>
    <property type="match status" value="1"/>
</dbReference>
<dbReference type="EMBL" id="CP102453">
    <property type="protein sequence ID" value="UUX35472.1"/>
    <property type="molecule type" value="Genomic_DNA"/>
</dbReference>
<organism evidence="2 3">
    <name type="scientific">Fundicoccus culcitae</name>
    <dbReference type="NCBI Taxonomy" id="2969821"/>
    <lineage>
        <taxon>Bacteria</taxon>
        <taxon>Bacillati</taxon>
        <taxon>Bacillota</taxon>
        <taxon>Bacilli</taxon>
        <taxon>Lactobacillales</taxon>
        <taxon>Aerococcaceae</taxon>
        <taxon>Fundicoccus</taxon>
    </lineage>
</organism>
<dbReference type="CDD" id="cd14852">
    <property type="entry name" value="LD-carboxypeptidase"/>
    <property type="match status" value="1"/>
</dbReference>
<dbReference type="SUPFAM" id="SSF55166">
    <property type="entry name" value="Hedgehog/DD-peptidase"/>
    <property type="match status" value="1"/>
</dbReference>
<dbReference type="Gene3D" id="3.30.1380.10">
    <property type="match status" value="1"/>
</dbReference>
<dbReference type="Proteomes" id="UP001315967">
    <property type="component" value="Chromosome"/>
</dbReference>
<dbReference type="InterPro" id="IPR058193">
    <property type="entry name" value="VanY/YodJ_core_dom"/>
</dbReference>
<keyword evidence="3" id="KW-1185">Reference proteome</keyword>
<dbReference type="PANTHER" id="PTHR34385">
    <property type="entry name" value="D-ALANYL-D-ALANINE CARBOXYPEPTIDASE"/>
    <property type="match status" value="1"/>
</dbReference>
<dbReference type="InterPro" id="IPR052179">
    <property type="entry name" value="DD-CPase-like"/>
</dbReference>
<proteinExistence type="predicted"/>
<protein>
    <submittedName>
        <fullName evidence="2">M15 family metallopeptidase</fullName>
    </submittedName>
</protein>
<evidence type="ECO:0000313" key="3">
    <source>
        <dbReference type="Proteomes" id="UP001315967"/>
    </source>
</evidence>
<sequence length="207" mass="24110">MRYLFVVVLMFWVWPVVAEEDWQLVLVNQWQALPEGYEVELTELRNDFYVDERIYPELQAMFDAARQEGIYPLVVSAFRDETEQQGIIDERVNNYMAQGYSWQAALDETLRTVAPPKYSEHETGLAVDINAENGDDQAVYDWLAEHAHAYGFIVRYPADKVAETGIDYEPWHFRYVGVEHATYMYEHDLSLEAYVEMVGDADSDLSE</sequence>